<comment type="pathway">
    <text evidence="7">Carbohydrate metabolism; L-fucose metabolism.</text>
</comment>
<comment type="similarity">
    <text evidence="7">Belongs to the RbsD / FucU family. FucU mutarotase subfamily.</text>
</comment>
<feature type="compositionally biased region" description="Polar residues" evidence="8">
    <location>
        <begin position="163"/>
        <end position="174"/>
    </location>
</feature>
<proteinExistence type="inferred from homology"/>
<feature type="active site" description="Proton donor" evidence="7">
    <location>
        <position position="22"/>
    </location>
</feature>
<evidence type="ECO:0000256" key="8">
    <source>
        <dbReference type="SAM" id="MobiDB-lite"/>
    </source>
</evidence>
<evidence type="ECO:0000256" key="1">
    <source>
        <dbReference type="ARBA" id="ARBA00000223"/>
    </source>
</evidence>
<comment type="subcellular location">
    <subcellularLocation>
        <location evidence="7">Cytoplasm</location>
    </subcellularLocation>
</comment>
<evidence type="ECO:0000313" key="10">
    <source>
        <dbReference type="Proteomes" id="UP000254571"/>
    </source>
</evidence>
<evidence type="ECO:0000256" key="4">
    <source>
        <dbReference type="ARBA" id="ARBA00023253"/>
    </source>
</evidence>
<evidence type="ECO:0000256" key="3">
    <source>
        <dbReference type="ARBA" id="ARBA00023235"/>
    </source>
</evidence>
<protein>
    <recommendedName>
        <fullName evidence="7">L-fucose mutarotase</fullName>
        <ecNumber evidence="7">5.1.3.29</ecNumber>
    </recommendedName>
    <alternativeName>
        <fullName evidence="7">Fucose 1-epimerase</fullName>
    </alternativeName>
    <alternativeName>
        <fullName evidence="7">Type-2 mutarotase</fullName>
    </alternativeName>
</protein>
<comment type="subunit">
    <text evidence="7">Homodecamer.</text>
</comment>
<dbReference type="PANTHER" id="PTHR31690">
    <property type="entry name" value="FUCOSE MUTAROTASE"/>
    <property type="match status" value="1"/>
</dbReference>
<dbReference type="InterPro" id="IPR023750">
    <property type="entry name" value="RbsD-like_sf"/>
</dbReference>
<keyword evidence="3 7" id="KW-0413">Isomerase</keyword>
<dbReference type="EC" id="5.1.3.29" evidence="7"/>
<keyword evidence="4 7" id="KW-0294">Fucose metabolism</keyword>
<comment type="catalytic activity">
    <reaction evidence="6 7">
        <text>alpha-L-fucose = beta-L-fucose</text>
        <dbReference type="Rhea" id="RHEA:25580"/>
        <dbReference type="ChEBI" id="CHEBI:42548"/>
        <dbReference type="ChEBI" id="CHEBI:42589"/>
        <dbReference type="EC" id="5.1.3.29"/>
    </reaction>
</comment>
<feature type="compositionally biased region" description="Basic and acidic residues" evidence="8">
    <location>
        <begin position="153"/>
        <end position="162"/>
    </location>
</feature>
<dbReference type="EMBL" id="UGMX01000002">
    <property type="protein sequence ID" value="STW04988.1"/>
    <property type="molecule type" value="Genomic_DNA"/>
</dbReference>
<dbReference type="Proteomes" id="UP000254571">
    <property type="component" value="Unassembled WGS sequence"/>
</dbReference>
<sequence length="174" mass="19117">MLKTISPLISPELLKVLAEMGHGDEIIFSDAHFPAHSMGPQVIRADGLLVSDLLQAIIPLFELDSYAPPLVMMAAVAGDSLDPQVETRYREALSRPAPCPEIARIDRFAFYERAQKAFAIVITGERAKYGNILLKKRSNAVISCRSARLMRALSERQGEKNESGTTASDTRPAH</sequence>
<dbReference type="GO" id="GO:0042806">
    <property type="term" value="F:fucose binding"/>
    <property type="evidence" value="ECO:0007669"/>
    <property type="project" value="InterPro"/>
</dbReference>
<dbReference type="HAMAP" id="MF_01662">
    <property type="entry name" value="L_fucose_rotase"/>
    <property type="match status" value="1"/>
</dbReference>
<comment type="caution">
    <text evidence="9">The sequence shown here is derived from an EMBL/GenBank/DDBJ whole genome shotgun (WGS) entry which is preliminary data.</text>
</comment>
<dbReference type="GO" id="GO:0062193">
    <property type="term" value="F:D-ribose pyranase activity"/>
    <property type="evidence" value="ECO:0007669"/>
    <property type="project" value="UniProtKB-EC"/>
</dbReference>
<evidence type="ECO:0000313" key="9">
    <source>
        <dbReference type="EMBL" id="STW04988.1"/>
    </source>
</evidence>
<dbReference type="GO" id="GO:0042354">
    <property type="term" value="P:L-fucose metabolic process"/>
    <property type="evidence" value="ECO:0007669"/>
    <property type="project" value="UniProtKB-UniRule"/>
</dbReference>
<dbReference type="InterPro" id="IPR050443">
    <property type="entry name" value="RbsD/FucU_mutarotase"/>
</dbReference>
<dbReference type="Pfam" id="PF05025">
    <property type="entry name" value="RbsD_FucU"/>
    <property type="match status" value="1"/>
</dbReference>
<reference evidence="9 10" key="1">
    <citation type="submission" date="2018-06" db="EMBL/GenBank/DDBJ databases">
        <authorList>
            <consortium name="Pathogen Informatics"/>
            <person name="Doyle S."/>
        </authorList>
    </citation>
    <scope>NUCLEOTIDE SEQUENCE [LARGE SCALE GENOMIC DNA]</scope>
    <source>
        <strain evidence="9 10">NCTC9149</strain>
    </source>
</reference>
<keyword evidence="2 7" id="KW-0963">Cytoplasm</keyword>
<dbReference type="InterPro" id="IPR023751">
    <property type="entry name" value="L-fucose_mutarotase"/>
</dbReference>
<evidence type="ECO:0000256" key="6">
    <source>
        <dbReference type="ARBA" id="ARBA00036324"/>
    </source>
</evidence>
<evidence type="ECO:0000256" key="2">
    <source>
        <dbReference type="ARBA" id="ARBA00022490"/>
    </source>
</evidence>
<dbReference type="InterPro" id="IPR007721">
    <property type="entry name" value="RbsD_FucU"/>
</dbReference>
<feature type="region of interest" description="Disordered" evidence="8">
    <location>
        <begin position="153"/>
        <end position="174"/>
    </location>
</feature>
<dbReference type="UniPathway" id="UPA00956"/>
<feature type="binding site" evidence="7">
    <location>
        <begin position="129"/>
        <end position="131"/>
    </location>
    <ligand>
        <name>substrate</name>
    </ligand>
</feature>
<evidence type="ECO:0000256" key="5">
    <source>
        <dbReference type="ARBA" id="ARBA00023277"/>
    </source>
</evidence>
<dbReference type="GO" id="GO:0005737">
    <property type="term" value="C:cytoplasm"/>
    <property type="evidence" value="ECO:0007669"/>
    <property type="project" value="UniProtKB-SubCell"/>
</dbReference>
<dbReference type="GO" id="GO:0036373">
    <property type="term" value="F:L-fucose mutarotase activity"/>
    <property type="evidence" value="ECO:0007669"/>
    <property type="project" value="UniProtKB-EC"/>
</dbReference>
<dbReference type="FunFam" id="3.40.1650.10:FF:000001">
    <property type="entry name" value="L-fucose mutarotase"/>
    <property type="match status" value="1"/>
</dbReference>
<dbReference type="SUPFAM" id="SSF102546">
    <property type="entry name" value="RbsD-like"/>
    <property type="match status" value="1"/>
</dbReference>
<comment type="function">
    <text evidence="7">Involved in the anomeric conversion of L-fucose.</text>
</comment>
<comment type="catalytic activity">
    <reaction evidence="1">
        <text>beta-D-ribopyranose = beta-D-ribofuranose</text>
        <dbReference type="Rhea" id="RHEA:25432"/>
        <dbReference type="ChEBI" id="CHEBI:27476"/>
        <dbReference type="ChEBI" id="CHEBI:47002"/>
        <dbReference type="EC" id="5.4.99.62"/>
    </reaction>
</comment>
<organism evidence="9 10">
    <name type="scientific">Klebsiella grimontii</name>
    <dbReference type="NCBI Taxonomy" id="2058152"/>
    <lineage>
        <taxon>Bacteria</taxon>
        <taxon>Pseudomonadati</taxon>
        <taxon>Pseudomonadota</taxon>
        <taxon>Gammaproteobacteria</taxon>
        <taxon>Enterobacterales</taxon>
        <taxon>Enterobacteriaceae</taxon>
        <taxon>Klebsiella/Raoultella group</taxon>
        <taxon>Klebsiella</taxon>
    </lineage>
</organism>
<feature type="binding site" evidence="7">
    <location>
        <position position="30"/>
    </location>
    <ligand>
        <name>substrate</name>
    </ligand>
</feature>
<feature type="binding site" evidence="7">
    <location>
        <position position="107"/>
    </location>
    <ligand>
        <name>substrate</name>
    </ligand>
</feature>
<accession>A0A7H4NXS3</accession>
<dbReference type="PANTHER" id="PTHR31690:SF4">
    <property type="entry name" value="FUCOSE MUTAROTASE"/>
    <property type="match status" value="1"/>
</dbReference>
<dbReference type="Gene3D" id="3.40.1650.10">
    <property type="entry name" value="RbsD-like domain"/>
    <property type="match status" value="1"/>
</dbReference>
<evidence type="ECO:0000256" key="7">
    <source>
        <dbReference type="HAMAP-Rule" id="MF_01662"/>
    </source>
</evidence>
<keyword evidence="5 7" id="KW-0119">Carbohydrate metabolism</keyword>
<gene>
    <name evidence="7 9" type="primary">fucU</name>
    <name evidence="9" type="ORF">NCTC9149_01353</name>
</gene>
<dbReference type="NCBIfam" id="NF011949">
    <property type="entry name" value="PRK15420.1"/>
    <property type="match status" value="1"/>
</dbReference>
<name>A0A7H4NXS3_9ENTR</name>
<dbReference type="AlphaFoldDB" id="A0A7H4NXS3"/>